<evidence type="ECO:0000313" key="6">
    <source>
        <dbReference type="Proteomes" id="UP000092993"/>
    </source>
</evidence>
<sequence length="249" mass="27763">ALRPNQQSNSNRRVFLTQKLNASSEPYADLPPICAALFEAKARKGLTFDAIAKAIGRDEVWVAAMFYGQAKLSSEELVKLSEVLELPQGNLHEEIGENWFPHRGIGPMPPTDPVLYRLYEGVLVYGNAIKVVLINYIYLGAVTVHIIACIQFGDGIMSMIDCKVNVERKPDPKGDRVLLTFECASDVSCIIHYIPVLIGLYFPAGSSCLSEMVILMWRHKSKRFVSLYGIISVRLLAKTTMIGEHLAMY</sequence>
<keyword evidence="3" id="KW-0812">Transmembrane</keyword>
<dbReference type="Gene3D" id="3.30.1160.10">
    <property type="entry name" value="Cyanate lyase, C-terminal domain"/>
    <property type="match status" value="1"/>
</dbReference>
<dbReference type="AlphaFoldDB" id="A0A1C7MBQ1"/>
<feature type="transmembrane region" description="Helical" evidence="3">
    <location>
        <begin position="193"/>
        <end position="217"/>
    </location>
</feature>
<protein>
    <submittedName>
        <fullName evidence="5">Cyanate hydratase</fullName>
    </submittedName>
</protein>
<dbReference type="PANTHER" id="PTHR34186:SF2">
    <property type="entry name" value="CYANATE HYDRATASE"/>
    <property type="match status" value="1"/>
</dbReference>
<feature type="domain" description="Cyanate lyase C-terminal" evidence="4">
    <location>
        <begin position="104"/>
        <end position="187"/>
    </location>
</feature>
<organism evidence="5 6">
    <name type="scientific">Grifola frondosa</name>
    <name type="common">Maitake</name>
    <name type="synonym">Polyporus frondosus</name>
    <dbReference type="NCBI Taxonomy" id="5627"/>
    <lineage>
        <taxon>Eukaryota</taxon>
        <taxon>Fungi</taxon>
        <taxon>Dikarya</taxon>
        <taxon>Basidiomycota</taxon>
        <taxon>Agaricomycotina</taxon>
        <taxon>Agaricomycetes</taxon>
        <taxon>Polyporales</taxon>
        <taxon>Grifolaceae</taxon>
        <taxon>Grifola</taxon>
    </lineage>
</organism>
<dbReference type="Pfam" id="PF02560">
    <property type="entry name" value="Cyanate_lyase"/>
    <property type="match status" value="1"/>
</dbReference>
<name>A0A1C7MBQ1_GRIFR</name>
<dbReference type="InterPro" id="IPR003712">
    <property type="entry name" value="Cyanate_lyase_C"/>
</dbReference>
<dbReference type="InterPro" id="IPR008076">
    <property type="entry name" value="Cyanase"/>
</dbReference>
<keyword evidence="3" id="KW-0472">Membrane</keyword>
<dbReference type="STRING" id="5627.A0A1C7MBQ1"/>
<dbReference type="GO" id="GO:0003677">
    <property type="term" value="F:DNA binding"/>
    <property type="evidence" value="ECO:0007669"/>
    <property type="project" value="InterPro"/>
</dbReference>
<reference evidence="5 6" key="1">
    <citation type="submission" date="2016-03" db="EMBL/GenBank/DDBJ databases">
        <title>Whole genome sequencing of Grifola frondosa 9006-11.</title>
        <authorList>
            <person name="Min B."/>
            <person name="Park H."/>
            <person name="Kim J.-G."/>
            <person name="Cho H."/>
            <person name="Oh Y.-L."/>
            <person name="Kong W.-S."/>
            <person name="Choi I.-G."/>
        </authorList>
    </citation>
    <scope>NUCLEOTIDE SEQUENCE [LARGE SCALE GENOMIC DNA]</scope>
    <source>
        <strain evidence="5 6">9006-11</strain>
    </source>
</reference>
<dbReference type="OrthoDB" id="10019422at2759"/>
<dbReference type="NCBIfam" id="TIGR00673">
    <property type="entry name" value="cynS"/>
    <property type="match status" value="1"/>
</dbReference>
<keyword evidence="3" id="KW-1133">Transmembrane helix</keyword>
<dbReference type="GO" id="GO:0008824">
    <property type="term" value="F:cyanate hydratase activity"/>
    <property type="evidence" value="ECO:0007669"/>
    <property type="project" value="InterPro"/>
</dbReference>
<dbReference type="SMART" id="SM01116">
    <property type="entry name" value="Cyanate_lyase"/>
    <property type="match status" value="1"/>
</dbReference>
<keyword evidence="6" id="KW-1185">Reference proteome</keyword>
<dbReference type="PRINTS" id="PR01693">
    <property type="entry name" value="CYANASE"/>
</dbReference>
<accession>A0A1C7MBQ1</accession>
<dbReference type="PANTHER" id="PTHR34186">
    <property type="entry name" value="CYANATE HYDRATASE"/>
    <property type="match status" value="1"/>
</dbReference>
<dbReference type="InterPro" id="IPR048564">
    <property type="entry name" value="CYNS_N"/>
</dbReference>
<dbReference type="Pfam" id="PF21291">
    <property type="entry name" value="CYNS_N"/>
    <property type="match status" value="1"/>
</dbReference>
<dbReference type="SUPFAM" id="SSF47413">
    <property type="entry name" value="lambda repressor-like DNA-binding domains"/>
    <property type="match status" value="1"/>
</dbReference>
<proteinExistence type="predicted"/>
<evidence type="ECO:0000313" key="5">
    <source>
        <dbReference type="EMBL" id="OBZ72404.1"/>
    </source>
</evidence>
<dbReference type="InterPro" id="IPR036581">
    <property type="entry name" value="Cyanate_lyase_C_sf"/>
</dbReference>
<gene>
    <name evidence="5" type="primary">CYN1</name>
    <name evidence="5" type="ORF">A0H81_07547</name>
</gene>
<comment type="function">
    <text evidence="1">Catalyzes the reaction of cyanate with bicarbonate to produce ammonia and carbon dioxide.</text>
</comment>
<comment type="caution">
    <text evidence="5">The sequence shown here is derived from an EMBL/GenBank/DDBJ whole genome shotgun (WGS) entry which is preliminary data.</text>
</comment>
<evidence type="ECO:0000256" key="2">
    <source>
        <dbReference type="ARBA" id="ARBA00023239"/>
    </source>
</evidence>
<dbReference type="EMBL" id="LUGG01000009">
    <property type="protein sequence ID" value="OBZ72404.1"/>
    <property type="molecule type" value="Genomic_DNA"/>
</dbReference>
<evidence type="ECO:0000259" key="4">
    <source>
        <dbReference type="SMART" id="SM01116"/>
    </source>
</evidence>
<dbReference type="InterPro" id="IPR010982">
    <property type="entry name" value="Lambda_DNA-bd_dom_sf"/>
</dbReference>
<dbReference type="SUPFAM" id="SSF55234">
    <property type="entry name" value="Cyanase C-terminal domain"/>
    <property type="match status" value="1"/>
</dbReference>
<dbReference type="Gene3D" id="1.10.260.40">
    <property type="entry name" value="lambda repressor-like DNA-binding domains"/>
    <property type="match status" value="1"/>
</dbReference>
<evidence type="ECO:0000256" key="1">
    <source>
        <dbReference type="ARBA" id="ARBA00003561"/>
    </source>
</evidence>
<feature type="non-terminal residue" evidence="5">
    <location>
        <position position="1"/>
    </location>
</feature>
<keyword evidence="2" id="KW-0456">Lyase</keyword>
<dbReference type="Proteomes" id="UP000092993">
    <property type="component" value="Unassembled WGS sequence"/>
</dbReference>
<evidence type="ECO:0000256" key="3">
    <source>
        <dbReference type="SAM" id="Phobius"/>
    </source>
</evidence>